<dbReference type="AlphaFoldDB" id="M7TKH9"/>
<dbReference type="HOGENOM" id="CLU_013866_7_0_1"/>
<evidence type="ECO:0000313" key="2">
    <source>
        <dbReference type="Proteomes" id="UP000012174"/>
    </source>
</evidence>
<dbReference type="KEGG" id="ela:UCREL1_5786"/>
<dbReference type="eggNOG" id="ENOG502SPR4">
    <property type="taxonomic scope" value="Eukaryota"/>
</dbReference>
<dbReference type="Proteomes" id="UP000012174">
    <property type="component" value="Unassembled WGS sequence"/>
</dbReference>
<evidence type="ECO:0000313" key="1">
    <source>
        <dbReference type="EMBL" id="EMR67215.1"/>
    </source>
</evidence>
<gene>
    <name evidence="1" type="ORF">UCREL1_5786</name>
</gene>
<sequence>MTDMLLPEAFFEVLDHCRELLEGSHEAVCVDVALAIAEVVQVSSVLAKIIHTDGRPPIEALLQQLVALQTKFGHLEDALHEAYPFEVNESDQPPSALFRQKWHAYTEIWAARIWNHYRWACIVLNEMLVKCTTEYPISSKRFISAVHKERGLVTIRRMAEDTLTSTPSHWHHPILESSTARVFEAPGQGGSGAAGIPTLMWHLKIAGCAQGVPQELWDWSFETMQVVWKEMGMQHAVAIADVMEKERAMREKEMRIKTQVKIEELADDAL</sequence>
<organism evidence="1 2">
    <name type="scientific">Eutypa lata (strain UCR-EL1)</name>
    <name type="common">Grapevine dieback disease fungus</name>
    <name type="synonym">Eutypa armeniacae</name>
    <dbReference type="NCBI Taxonomy" id="1287681"/>
    <lineage>
        <taxon>Eukaryota</taxon>
        <taxon>Fungi</taxon>
        <taxon>Dikarya</taxon>
        <taxon>Ascomycota</taxon>
        <taxon>Pezizomycotina</taxon>
        <taxon>Sordariomycetes</taxon>
        <taxon>Xylariomycetidae</taxon>
        <taxon>Xylariales</taxon>
        <taxon>Diatrypaceae</taxon>
        <taxon>Eutypa</taxon>
    </lineage>
</organism>
<protein>
    <submittedName>
        <fullName evidence="1">Putative c6 zinc finger domain-containing protein</fullName>
    </submittedName>
</protein>
<dbReference type="PANTHER" id="PTHR38791">
    <property type="entry name" value="ZN(II)2CYS6 TRANSCRIPTION FACTOR (EUROFUNG)-RELATED-RELATED"/>
    <property type="match status" value="1"/>
</dbReference>
<dbReference type="InterPro" id="IPR053175">
    <property type="entry name" value="DHMBA_Reg_Transcription_Factor"/>
</dbReference>
<dbReference type="PANTHER" id="PTHR38791:SF5">
    <property type="entry name" value="TRANSCRIPTION FACTOR DBAG-RELATED"/>
    <property type="match status" value="1"/>
</dbReference>
<reference evidence="2" key="1">
    <citation type="journal article" date="2013" name="Genome Announc.">
        <title>Draft genome sequence of the grapevine dieback fungus Eutypa lata UCR-EL1.</title>
        <authorList>
            <person name="Blanco-Ulate B."/>
            <person name="Rolshausen P.E."/>
            <person name="Cantu D."/>
        </authorList>
    </citation>
    <scope>NUCLEOTIDE SEQUENCE [LARGE SCALE GENOMIC DNA]</scope>
    <source>
        <strain evidence="2">UCR-EL1</strain>
    </source>
</reference>
<dbReference type="OrthoDB" id="5280547at2759"/>
<dbReference type="EMBL" id="KB706484">
    <property type="protein sequence ID" value="EMR67215.1"/>
    <property type="molecule type" value="Genomic_DNA"/>
</dbReference>
<dbReference type="OMA" id="YEMVSCT"/>
<proteinExistence type="predicted"/>
<keyword evidence="2" id="KW-1185">Reference proteome</keyword>
<accession>M7TKH9</accession>
<name>M7TKH9_EUTLA</name>